<dbReference type="Proteomes" id="UP000218231">
    <property type="component" value="Unassembled WGS sequence"/>
</dbReference>
<keyword evidence="2" id="KW-1185">Reference proteome</keyword>
<organism evidence="1 2">
    <name type="scientific">Diploscapter pachys</name>
    <dbReference type="NCBI Taxonomy" id="2018661"/>
    <lineage>
        <taxon>Eukaryota</taxon>
        <taxon>Metazoa</taxon>
        <taxon>Ecdysozoa</taxon>
        <taxon>Nematoda</taxon>
        <taxon>Chromadorea</taxon>
        <taxon>Rhabditida</taxon>
        <taxon>Rhabditina</taxon>
        <taxon>Rhabditomorpha</taxon>
        <taxon>Rhabditoidea</taxon>
        <taxon>Rhabditidae</taxon>
        <taxon>Diploscapter</taxon>
    </lineage>
</organism>
<accession>A0A2A2JJT6</accession>
<comment type="caution">
    <text evidence="1">The sequence shown here is derived from an EMBL/GenBank/DDBJ whole genome shotgun (WGS) entry which is preliminary data.</text>
</comment>
<dbReference type="InterPro" id="IPR032710">
    <property type="entry name" value="NTF2-like_dom_sf"/>
</dbReference>
<gene>
    <name evidence="1" type="ORF">WR25_22806</name>
</gene>
<dbReference type="EMBL" id="LIAE01010396">
    <property type="protein sequence ID" value="PAV61881.1"/>
    <property type="molecule type" value="Genomic_DNA"/>
</dbReference>
<dbReference type="AlphaFoldDB" id="A0A2A2JJT6"/>
<dbReference type="SUPFAM" id="SSF54427">
    <property type="entry name" value="NTF2-like"/>
    <property type="match status" value="1"/>
</dbReference>
<reference evidence="1 2" key="1">
    <citation type="journal article" date="2017" name="Curr. Biol.">
        <title>Genome architecture and evolution of a unichromosomal asexual nematode.</title>
        <authorList>
            <person name="Fradin H."/>
            <person name="Zegar C."/>
            <person name="Gutwein M."/>
            <person name="Lucas J."/>
            <person name="Kovtun M."/>
            <person name="Corcoran D."/>
            <person name="Baugh L.R."/>
            <person name="Kiontke K."/>
            <person name="Gunsalus K."/>
            <person name="Fitch D.H."/>
            <person name="Piano F."/>
        </authorList>
    </citation>
    <scope>NUCLEOTIDE SEQUENCE [LARGE SCALE GENOMIC DNA]</scope>
    <source>
        <strain evidence="1">PF1309</strain>
    </source>
</reference>
<name>A0A2A2JJT6_9BILA</name>
<proteinExistence type="predicted"/>
<dbReference type="Gene3D" id="3.10.450.50">
    <property type="match status" value="1"/>
</dbReference>
<sequence length="123" mass="14494">MLEKDLEAILKTTYEEFDATTLEANPQKSMAFMHPNGVILEKGKVATYGHKDLLKLWTEWYKEQGPYEFKRSNCKYSGGGDWIVNEFEAHIESKSGVLKGQVKHIWKKHDDRWLIYLEEYDLH</sequence>
<dbReference type="OrthoDB" id="5781618at2759"/>
<evidence type="ECO:0000313" key="1">
    <source>
        <dbReference type="EMBL" id="PAV61881.1"/>
    </source>
</evidence>
<evidence type="ECO:0008006" key="3">
    <source>
        <dbReference type="Google" id="ProtNLM"/>
    </source>
</evidence>
<evidence type="ECO:0000313" key="2">
    <source>
        <dbReference type="Proteomes" id="UP000218231"/>
    </source>
</evidence>
<protein>
    <recommendedName>
        <fullName evidence="3">DUF4440 domain-containing protein</fullName>
    </recommendedName>
</protein>